<dbReference type="Proteomes" id="UP000192327">
    <property type="component" value="Unassembled WGS sequence"/>
</dbReference>
<reference evidence="2 4" key="3">
    <citation type="submission" date="2016-12" db="EMBL/GenBank/DDBJ databases">
        <title>The new phylogeny of genus Mycobacterium.</title>
        <authorList>
            <person name="Tortoli E."/>
            <person name="Trovato A."/>
            <person name="Cirillo D.M."/>
        </authorList>
    </citation>
    <scope>NUCLEOTIDE SEQUENCE [LARGE SCALE GENOMIC DNA]</scope>
    <source>
        <strain evidence="2 4">DSM 44942</strain>
    </source>
</reference>
<dbReference type="RefSeq" id="WP_046188945.1">
    <property type="nucleotide sequence ID" value="NZ_JACKUJ010000048.1"/>
</dbReference>
<dbReference type="OrthoDB" id="4374924at2"/>
<comment type="caution">
    <text evidence="1">The sequence shown here is derived from an EMBL/GenBank/DDBJ whole genome shotgun (WGS) entry which is preliminary data.</text>
</comment>
<reference evidence="3" key="1">
    <citation type="submission" date="2015-04" db="EMBL/GenBank/DDBJ databases">
        <title>Genome sequence of Mycobacterium arupense GUC1.</title>
        <authorList>
            <person name="Greninger A.L."/>
            <person name="Cunningham G."/>
            <person name="Chiu C.Y."/>
            <person name="Miller S."/>
        </authorList>
    </citation>
    <scope>NUCLEOTIDE SEQUENCE [LARGE SCALE GENOMIC DNA]</scope>
    <source>
        <strain evidence="3">GUC1</strain>
    </source>
</reference>
<evidence type="ECO:0000313" key="1">
    <source>
        <dbReference type="EMBL" id="KKB99904.1"/>
    </source>
</evidence>
<dbReference type="Proteomes" id="UP000034416">
    <property type="component" value="Unassembled WGS sequence"/>
</dbReference>
<name>A0A0F5MZ81_9MYCO</name>
<sequence length="380" mass="41117">MTGAFDWAAVEDFLVRQVIQAVEAAGAQEDSDPIYAAAVTDIYAERMLILWPSIAVSADPLSASEVDRWQPNRWRWHFDATPEGDEWAGRLTALAGSPGQGFDSVGKRFLDTIATACVRATDHVVARRLHFLSEDFVVVALNGDSGLLEQSLAAERMQRCFPALFNRRRELARLRALAVEDRIAVLLDTIVSASLDDASFGLAGDLLVEIGAAAADALSECLQRAIASRTWPGDARALEILRIVAEIGVATSPVLHSLKAVLTDPLASVALRAEAAATLAWIGCLDDIAEHLAAFPVELALDAITRPYAGARKNGRLDYGPLESFLNCQPDYDDALIERWSSRVLFDIDAADLAAAMTALSSRRHAVRRHAAIVVLSAHL</sequence>
<evidence type="ECO:0008006" key="5">
    <source>
        <dbReference type="Google" id="ProtNLM"/>
    </source>
</evidence>
<gene>
    <name evidence="2" type="ORF">BST15_06100</name>
    <name evidence="1" type="ORF">WR43_07455</name>
</gene>
<evidence type="ECO:0000313" key="2">
    <source>
        <dbReference type="EMBL" id="ORA00036.1"/>
    </source>
</evidence>
<reference evidence="1" key="2">
    <citation type="submission" date="2015-04" db="EMBL/GenBank/DDBJ databases">
        <title>Genome sequence of Mycobacterium arupense strain GUC1.</title>
        <authorList>
            <person name="Greninger A.L."/>
            <person name="Cunningham G."/>
            <person name="Chiu C.Y."/>
            <person name="Miller S."/>
        </authorList>
    </citation>
    <scope>NUCLEOTIDE SEQUENCE</scope>
    <source>
        <strain evidence="1">GUC1</strain>
    </source>
</reference>
<evidence type="ECO:0000313" key="4">
    <source>
        <dbReference type="Proteomes" id="UP000192327"/>
    </source>
</evidence>
<protein>
    <recommendedName>
        <fullName evidence="5">DUF4303 domain-containing protein</fullName>
    </recommendedName>
</protein>
<evidence type="ECO:0000313" key="3">
    <source>
        <dbReference type="Proteomes" id="UP000034416"/>
    </source>
</evidence>
<dbReference type="AlphaFoldDB" id="A0A0F5MZ81"/>
<organism evidence="1 3">
    <name type="scientific">Mycolicibacter arupensis</name>
    <dbReference type="NCBI Taxonomy" id="342002"/>
    <lineage>
        <taxon>Bacteria</taxon>
        <taxon>Bacillati</taxon>
        <taxon>Actinomycetota</taxon>
        <taxon>Actinomycetes</taxon>
        <taxon>Mycobacteriales</taxon>
        <taxon>Mycobacteriaceae</taxon>
        <taxon>Mycolicibacter</taxon>
    </lineage>
</organism>
<dbReference type="EMBL" id="LASW01000022">
    <property type="protein sequence ID" value="KKB99904.1"/>
    <property type="molecule type" value="Genomic_DNA"/>
</dbReference>
<dbReference type="EMBL" id="MVHH01000008">
    <property type="protein sequence ID" value="ORA00036.1"/>
    <property type="molecule type" value="Genomic_DNA"/>
</dbReference>
<keyword evidence="4" id="KW-1185">Reference proteome</keyword>
<dbReference type="PATRIC" id="fig|342002.3.peg.1836"/>
<dbReference type="STRING" id="342002.BST15_06100"/>
<proteinExistence type="predicted"/>
<accession>A0A0F5MZ81</accession>